<keyword evidence="5 19" id="KW-0732">Signal</keyword>
<feature type="signal peptide" evidence="19">
    <location>
        <begin position="1"/>
        <end position="17"/>
    </location>
</feature>
<evidence type="ECO:0000256" key="6">
    <source>
        <dbReference type="ARBA" id="ARBA00022989"/>
    </source>
</evidence>
<dbReference type="InterPro" id="IPR017978">
    <property type="entry name" value="GPCR_3_C"/>
</dbReference>
<feature type="region of interest" description="Disordered" evidence="17">
    <location>
        <begin position="1131"/>
        <end position="1201"/>
    </location>
</feature>
<feature type="compositionally biased region" description="Basic and acidic residues" evidence="17">
    <location>
        <begin position="833"/>
        <end position="844"/>
    </location>
</feature>
<evidence type="ECO:0000256" key="17">
    <source>
        <dbReference type="SAM" id="MobiDB-lite"/>
    </source>
</evidence>
<dbReference type="GeneID" id="113042158"/>
<proteinExistence type="inferred from homology"/>
<comment type="subcellular location">
    <subcellularLocation>
        <location evidence="1">Cell projection</location>
        <location evidence="1">Neuron projection</location>
    </subcellularLocation>
    <subcellularLocation>
        <location evidence="16">Postsynaptic cell membrane</location>
        <topology evidence="16">Multi-pass membrane protein</topology>
    </subcellularLocation>
</comment>
<dbReference type="PANTHER" id="PTHR32546">
    <property type="entry name" value="G-PROTEIN COUPLED RECEPTOR 158-RELATED"/>
    <property type="match status" value="1"/>
</dbReference>
<evidence type="ECO:0000256" key="8">
    <source>
        <dbReference type="ARBA" id="ARBA00023040"/>
    </source>
</evidence>
<feature type="region of interest" description="Disordered" evidence="17">
    <location>
        <begin position="1217"/>
        <end position="1288"/>
    </location>
</feature>
<evidence type="ECO:0000256" key="13">
    <source>
        <dbReference type="ARBA" id="ARBA00023224"/>
    </source>
</evidence>
<evidence type="ECO:0000256" key="11">
    <source>
        <dbReference type="ARBA" id="ARBA00023170"/>
    </source>
</evidence>
<evidence type="ECO:0000256" key="7">
    <source>
        <dbReference type="ARBA" id="ARBA00023018"/>
    </source>
</evidence>
<organism evidence="21 22">
    <name type="scientific">Carassius auratus</name>
    <name type="common">Goldfish</name>
    <dbReference type="NCBI Taxonomy" id="7957"/>
    <lineage>
        <taxon>Eukaryota</taxon>
        <taxon>Metazoa</taxon>
        <taxon>Chordata</taxon>
        <taxon>Craniata</taxon>
        <taxon>Vertebrata</taxon>
        <taxon>Euteleostomi</taxon>
        <taxon>Actinopterygii</taxon>
        <taxon>Neopterygii</taxon>
        <taxon>Teleostei</taxon>
        <taxon>Ostariophysi</taxon>
        <taxon>Cypriniformes</taxon>
        <taxon>Cyprinidae</taxon>
        <taxon>Cyprininae</taxon>
        <taxon>Carassius</taxon>
    </lineage>
</organism>
<keyword evidence="9 18" id="KW-0472">Membrane</keyword>
<gene>
    <name evidence="22" type="primary">LOC113042158</name>
</gene>
<evidence type="ECO:0000256" key="14">
    <source>
        <dbReference type="ARBA" id="ARBA00023257"/>
    </source>
</evidence>
<feature type="transmembrane region" description="Helical" evidence="18">
    <location>
        <begin position="565"/>
        <end position="585"/>
    </location>
</feature>
<keyword evidence="14" id="KW-0628">Postsynaptic cell membrane</keyword>
<keyword evidence="12" id="KW-0325">Glycoprotein</keyword>
<feature type="transmembrane region" description="Helical" evidence="18">
    <location>
        <begin position="471"/>
        <end position="490"/>
    </location>
</feature>
<dbReference type="Proteomes" id="UP000515129">
    <property type="component" value="Chromosome 24"/>
</dbReference>
<evidence type="ECO:0000256" key="15">
    <source>
        <dbReference type="ARBA" id="ARBA00023273"/>
    </source>
</evidence>
<feature type="transmembrane region" description="Helical" evidence="18">
    <location>
        <begin position="511"/>
        <end position="532"/>
    </location>
</feature>
<feature type="region of interest" description="Disordered" evidence="17">
    <location>
        <begin position="830"/>
        <end position="854"/>
    </location>
</feature>
<feature type="transmembrane region" description="Helical" evidence="18">
    <location>
        <begin position="438"/>
        <end position="459"/>
    </location>
</feature>
<feature type="domain" description="G-protein coupled receptors family 3 profile" evidence="20">
    <location>
        <begin position="401"/>
        <end position="651"/>
    </location>
</feature>
<keyword evidence="11 22" id="KW-0675">Receptor</keyword>
<evidence type="ECO:0000256" key="3">
    <source>
        <dbReference type="ARBA" id="ARBA00022475"/>
    </source>
</evidence>
<keyword evidence="10" id="KW-1015">Disulfide bond</keyword>
<feature type="compositionally biased region" description="Basic and acidic residues" evidence="17">
    <location>
        <begin position="1246"/>
        <end position="1278"/>
    </location>
</feature>
<dbReference type="CDD" id="cd15293">
    <property type="entry name" value="7tmC_GPR158-like"/>
    <property type="match status" value="1"/>
</dbReference>
<evidence type="ECO:0000256" key="18">
    <source>
        <dbReference type="SAM" id="Phobius"/>
    </source>
</evidence>
<name>A0A6P6JEK8_CARAU</name>
<dbReference type="GO" id="GO:0043005">
    <property type="term" value="C:neuron projection"/>
    <property type="evidence" value="ECO:0007669"/>
    <property type="project" value="UniProtKB-SubCell"/>
</dbReference>
<evidence type="ECO:0000259" key="20">
    <source>
        <dbReference type="PROSITE" id="PS50259"/>
    </source>
</evidence>
<protein>
    <submittedName>
        <fullName evidence="22">Probable G-protein coupled receptor 158 isoform X1</fullName>
    </submittedName>
</protein>
<feature type="compositionally biased region" description="Polar residues" evidence="17">
    <location>
        <begin position="1187"/>
        <end position="1198"/>
    </location>
</feature>
<dbReference type="Pfam" id="PF00003">
    <property type="entry name" value="7tm_3"/>
    <property type="match status" value="1"/>
</dbReference>
<feature type="region of interest" description="Disordered" evidence="17">
    <location>
        <begin position="1327"/>
        <end position="1376"/>
    </location>
</feature>
<evidence type="ECO:0000256" key="1">
    <source>
        <dbReference type="ARBA" id="ARBA00004487"/>
    </source>
</evidence>
<dbReference type="SUPFAM" id="SSF57184">
    <property type="entry name" value="Growth factor receptor domain"/>
    <property type="match status" value="1"/>
</dbReference>
<comment type="similarity">
    <text evidence="2">Belongs to the G-protein coupled receptor 3 family.</text>
</comment>
<evidence type="ECO:0000256" key="10">
    <source>
        <dbReference type="ARBA" id="ARBA00023157"/>
    </source>
</evidence>
<keyword evidence="7" id="KW-0770">Synapse</keyword>
<evidence type="ECO:0000256" key="16">
    <source>
        <dbReference type="ARBA" id="ARBA00034104"/>
    </source>
</evidence>
<evidence type="ECO:0000313" key="22">
    <source>
        <dbReference type="RefSeq" id="XP_026056547.1"/>
    </source>
</evidence>
<evidence type="ECO:0000256" key="19">
    <source>
        <dbReference type="SAM" id="SignalP"/>
    </source>
</evidence>
<dbReference type="InterPro" id="IPR009030">
    <property type="entry name" value="Growth_fac_rcpt_cys_sf"/>
</dbReference>
<dbReference type="InterPro" id="IPR054714">
    <property type="entry name" value="GPR158_179_extracellular"/>
</dbReference>
<feature type="chain" id="PRO_5027813512" evidence="19">
    <location>
        <begin position="18"/>
        <end position="1376"/>
    </location>
</feature>
<accession>A0A6P6JEK8</accession>
<keyword evidence="3" id="KW-1003">Cell membrane</keyword>
<dbReference type="GO" id="GO:0045211">
    <property type="term" value="C:postsynaptic membrane"/>
    <property type="evidence" value="ECO:0007669"/>
    <property type="project" value="UniProtKB-SubCell"/>
</dbReference>
<dbReference type="PANTHER" id="PTHR32546:SF11">
    <property type="entry name" value="G-PROTEIN COUPLED RECEPTOR 158-RELATED"/>
    <property type="match status" value="1"/>
</dbReference>
<feature type="region of interest" description="Disordered" evidence="17">
    <location>
        <begin position="1021"/>
        <end position="1102"/>
    </location>
</feature>
<feature type="compositionally biased region" description="Polar residues" evidence="17">
    <location>
        <begin position="1037"/>
        <end position="1070"/>
    </location>
</feature>
<feature type="transmembrane region" description="Helical" evidence="18">
    <location>
        <begin position="627"/>
        <end position="649"/>
    </location>
</feature>
<evidence type="ECO:0000256" key="12">
    <source>
        <dbReference type="ARBA" id="ARBA00023180"/>
    </source>
</evidence>
<dbReference type="Gene3D" id="3.30.450.20">
    <property type="entry name" value="PAS domain"/>
    <property type="match status" value="1"/>
</dbReference>
<evidence type="ECO:0000256" key="2">
    <source>
        <dbReference type="ARBA" id="ARBA00007242"/>
    </source>
</evidence>
<sequence>MAIIRISLLLQVGFVIGSNYRYVEYDRDLKAKLPIYNTHNYQQAHLRKPHSGLAQKTEEQVPRVVSAFLHTGDSSTLNHGNCSRRYELAVLRGRTRGDPHQSMRSVLDTVLHATNFLNMILQTNRSRDHSPRRDMEWYHALVRSILEGDTKIHRAVVTLSTESPPEGPPVYLQATRAGGEIILQDLSSTAHHILKNRTADTEWYHEHKNKKKTHLQKRVLSQDFATFDASVRSGESYITDKTQIHWSAPYLECENGNFIPRWLVTLSAGFYGLKPNRNPDFRGVVRVDVSLQDVDIDQCSGDGWFADAWPHRCNLTTMECLPIPGHGFVLDKYKCHCKSGFYHPSRVAVNGFKRKETGKRKESLPHYRDVPESSSHCLPCQEGCAFCKDDTPCVARGDGALRMAVLSFQGLCMLVDFIIMVLLYHFRRNKSIRASGLILLEAILFGALLLYFPVVILYFQPSVFRCILLRWVRLLGFATVYGTVTLKLYRVLKVFLSRTAQRIPYMTSWRVLRLLCVILLIVLWFAIAWTAAVCQNSSRHLALISVGFTTDGLQFSMCLLDRWDYMIAVAEFLFLLWGVYLCFAVRTVPSAFHEPRYMAIAVHNELILSAIFHILRFTLAPELHPDWMLMLFFAHTHLTVTVTLGLLLVPKFLFAGTHLRDDIATEAYEDELDMGRSGSYLNSSITSAWSEHSLDPEDIRTPEEMGQLSSINGCGVRSCDSLWEKRTNEELKKLYSQLEIYKRKKMLANNPHLQKKRSSKKGLGRSLMRRITEIPETMGRQCSREDKDLVEHGSNRNSICVLRKNPFDPSHSLKPAKDESLKSKVFSLKKSHSSYDHVRDHSEDSSSSVTDKMEVTNTEGSLLETLMGKKLVKKSSEKIDAASESTESVPLVCKSASAHNLTADKKPIHPRTSMLQKSLSVIASAKEKTLGLTGKAQAAEDPTKKANQKNKDAKTPTESEENEGYPKMIVSQSVEYKQTAAKTGIMKQQMSGSQPSICSETAKGKDLYDLSEVCPWEVEDLPTPSENKVQKHVSIAPEQTTTVHGSSNKATKSQQQKQKGTEQSPSMSKRPTQKAADRADICPWEEGNEDHGQAVGPKPHSCVKPVMSKPHASGEVAKVLKADVCPWDFEEVLSNPKDTPGDCSPDQSRPRKATTPTEIKGKISSSPSEVKGKGTTPTEGKAKSIFSEPTKSTGSTLQPPFKAEVCPWDFETVSGPISEINPCSSQVSKTKETRAIKKGTSPVRISEMERENAKGPDEDKIKSNARDKLTSGKTKERPVSQSKLAEVCPWDADSSQEIVSMEKQKSPNVALGKSKQAEVCPWDYEDAATSKEVNRSTSSSAGKQKSSNSKGRVTSGLKMSDVCPWDFDDQGSTKKA</sequence>
<keyword evidence="8" id="KW-0297">G-protein coupled receptor</keyword>
<dbReference type="RefSeq" id="XP_026056547.1">
    <property type="nucleotide sequence ID" value="XM_026200762.1"/>
</dbReference>
<evidence type="ECO:0000256" key="4">
    <source>
        <dbReference type="ARBA" id="ARBA00022692"/>
    </source>
</evidence>
<keyword evidence="21" id="KW-1185">Reference proteome</keyword>
<dbReference type="PROSITE" id="PS50259">
    <property type="entry name" value="G_PROTEIN_RECEP_F3_4"/>
    <property type="match status" value="1"/>
</dbReference>
<feature type="region of interest" description="Disordered" evidence="17">
    <location>
        <begin position="1298"/>
        <end position="1317"/>
    </location>
</feature>
<feature type="compositionally biased region" description="Basic and acidic residues" evidence="17">
    <location>
        <begin position="941"/>
        <end position="957"/>
    </location>
</feature>
<evidence type="ECO:0000256" key="9">
    <source>
        <dbReference type="ARBA" id="ARBA00023136"/>
    </source>
</evidence>
<dbReference type="GO" id="GO:0004930">
    <property type="term" value="F:G protein-coupled receptor activity"/>
    <property type="evidence" value="ECO:0007669"/>
    <property type="project" value="UniProtKB-KW"/>
</dbReference>
<reference evidence="22" key="1">
    <citation type="submission" date="2025-08" db="UniProtKB">
        <authorList>
            <consortium name="RefSeq"/>
        </authorList>
    </citation>
    <scope>IDENTIFICATION</scope>
    <source>
        <strain evidence="22">Wakin</strain>
        <tissue evidence="22">Muscle</tissue>
    </source>
</reference>
<dbReference type="Pfam" id="PF22572">
    <property type="entry name" value="GPR158_179_EC"/>
    <property type="match status" value="1"/>
</dbReference>
<keyword evidence="4 18" id="KW-0812">Transmembrane</keyword>
<evidence type="ECO:0000256" key="5">
    <source>
        <dbReference type="ARBA" id="ARBA00022729"/>
    </source>
</evidence>
<feature type="compositionally biased region" description="Polar residues" evidence="17">
    <location>
        <begin position="845"/>
        <end position="854"/>
    </location>
</feature>
<feature type="compositionally biased region" description="Low complexity" evidence="17">
    <location>
        <begin position="1336"/>
        <end position="1350"/>
    </location>
</feature>
<dbReference type="InterPro" id="IPR043458">
    <property type="entry name" value="GPR158/179"/>
</dbReference>
<feature type="region of interest" description="Disordered" evidence="17">
    <location>
        <begin position="931"/>
        <end position="969"/>
    </location>
</feature>
<evidence type="ECO:0000313" key="21">
    <source>
        <dbReference type="Proteomes" id="UP000515129"/>
    </source>
</evidence>
<keyword evidence="6 18" id="KW-1133">Transmembrane helix</keyword>
<dbReference type="OrthoDB" id="2129233at2759"/>
<keyword evidence="15" id="KW-0966">Cell projection</keyword>
<dbReference type="KEGG" id="caua:113042158"/>
<keyword evidence="13" id="KW-0807">Transducer</keyword>
<feature type="transmembrane region" description="Helical" evidence="18">
    <location>
        <begin position="403"/>
        <end position="426"/>
    </location>
</feature>